<dbReference type="InterPro" id="IPR001996">
    <property type="entry name" value="PTS_IIB_1"/>
</dbReference>
<dbReference type="PROSITE" id="PS51098">
    <property type="entry name" value="PTS_EIIB_TYPE_1"/>
    <property type="match status" value="1"/>
</dbReference>
<dbReference type="KEGG" id="chiz:HQ393_13710"/>
<evidence type="ECO:0000256" key="2">
    <source>
        <dbReference type="ARBA" id="ARBA00022683"/>
    </source>
</evidence>
<sequence length="115" mass="11582">MVMMVIVFLAGLIIGVGVGMSMRKAPAAQPVVQQAPVKAVAQTATSDSAVQAAWLPALGGAGNVKEAEAIAATRVRVTLLDGAKLNESALKQAGVQAVAAINAQVFHLIVGPKVA</sequence>
<keyword evidence="6" id="KW-1185">Reference proteome</keyword>
<dbReference type="Proteomes" id="UP000509597">
    <property type="component" value="Chromosome"/>
</dbReference>
<name>A0A7H9BKL2_9NEIS</name>
<dbReference type="GO" id="GO:0009401">
    <property type="term" value="P:phosphoenolpyruvate-dependent sugar phosphotransferase system"/>
    <property type="evidence" value="ECO:0007669"/>
    <property type="project" value="UniProtKB-KW"/>
</dbReference>
<dbReference type="SUPFAM" id="SSF55604">
    <property type="entry name" value="Glucose permease domain IIB"/>
    <property type="match status" value="1"/>
</dbReference>
<comment type="caution">
    <text evidence="3">Lacks conserved residue(s) required for the propagation of feature annotation.</text>
</comment>
<dbReference type="AlphaFoldDB" id="A0A7H9BKL2"/>
<keyword evidence="1" id="KW-0808">Transferase</keyword>
<dbReference type="InterPro" id="IPR036878">
    <property type="entry name" value="Glu_permease_IIB"/>
</dbReference>
<evidence type="ECO:0000313" key="5">
    <source>
        <dbReference type="EMBL" id="QLG89215.1"/>
    </source>
</evidence>
<keyword evidence="2" id="KW-0598">Phosphotransferase system</keyword>
<dbReference type="Gene3D" id="3.30.1360.60">
    <property type="entry name" value="Glucose permease domain IIB"/>
    <property type="match status" value="1"/>
</dbReference>
<dbReference type="GO" id="GO:0008982">
    <property type="term" value="F:protein-N(PI)-phosphohistidine-sugar phosphotransferase activity"/>
    <property type="evidence" value="ECO:0007669"/>
    <property type="project" value="InterPro"/>
</dbReference>
<evidence type="ECO:0000256" key="3">
    <source>
        <dbReference type="PROSITE-ProRule" id="PRU00421"/>
    </source>
</evidence>
<protein>
    <submittedName>
        <fullName evidence="5">PTS transporter subunit EIIB</fullName>
    </submittedName>
</protein>
<proteinExistence type="predicted"/>
<organism evidence="5 6">
    <name type="scientific">Chitinibacter bivalviorum</name>
    <dbReference type="NCBI Taxonomy" id="2739434"/>
    <lineage>
        <taxon>Bacteria</taxon>
        <taxon>Pseudomonadati</taxon>
        <taxon>Pseudomonadota</taxon>
        <taxon>Betaproteobacteria</taxon>
        <taxon>Neisseriales</taxon>
        <taxon>Chitinibacteraceae</taxon>
        <taxon>Chitinibacter</taxon>
    </lineage>
</organism>
<evidence type="ECO:0000313" key="6">
    <source>
        <dbReference type="Proteomes" id="UP000509597"/>
    </source>
</evidence>
<evidence type="ECO:0000259" key="4">
    <source>
        <dbReference type="PROSITE" id="PS51098"/>
    </source>
</evidence>
<feature type="domain" description="PTS EIIB type-1" evidence="4">
    <location>
        <begin position="48"/>
        <end position="115"/>
    </location>
</feature>
<accession>A0A7H9BKL2</accession>
<reference evidence="5 6" key="1">
    <citation type="submission" date="2020-07" db="EMBL/GenBank/DDBJ databases">
        <title>Complete genome sequence of Chitinibacter sp. 2T18.</title>
        <authorList>
            <person name="Bae J.-W."/>
            <person name="Choi J.-W."/>
        </authorList>
    </citation>
    <scope>NUCLEOTIDE SEQUENCE [LARGE SCALE GENOMIC DNA]</scope>
    <source>
        <strain evidence="5 6">2T18</strain>
    </source>
</reference>
<evidence type="ECO:0000256" key="1">
    <source>
        <dbReference type="ARBA" id="ARBA00022679"/>
    </source>
</evidence>
<dbReference type="RefSeq" id="WP_179355711.1">
    <property type="nucleotide sequence ID" value="NZ_CP058627.1"/>
</dbReference>
<gene>
    <name evidence="5" type="ORF">HQ393_13710</name>
</gene>
<dbReference type="EMBL" id="CP058627">
    <property type="protein sequence ID" value="QLG89215.1"/>
    <property type="molecule type" value="Genomic_DNA"/>
</dbReference>